<dbReference type="Proteomes" id="UP000193990">
    <property type="component" value="Unassembled WGS sequence"/>
</dbReference>
<protein>
    <recommendedName>
        <fullName evidence="2">ARB-07466-like C-terminal domain-containing protein</fullName>
    </recommendedName>
</protein>
<feature type="chain" id="PRO_5012913850" description="ARB-07466-like C-terminal domain-containing protein" evidence="1">
    <location>
        <begin position="33"/>
        <end position="211"/>
    </location>
</feature>
<evidence type="ECO:0000259" key="2">
    <source>
        <dbReference type="Pfam" id="PF26571"/>
    </source>
</evidence>
<dbReference type="EMBL" id="LQOK01000034">
    <property type="protein sequence ID" value="ORU98009.1"/>
    <property type="molecule type" value="Genomic_DNA"/>
</dbReference>
<keyword evidence="1" id="KW-0732">Signal</keyword>
<gene>
    <name evidence="3" type="ORF">AWB93_00035</name>
</gene>
<organism evidence="3 4">
    <name type="scientific">Mycobacterium bohemicum</name>
    <dbReference type="NCBI Taxonomy" id="56425"/>
    <lineage>
        <taxon>Bacteria</taxon>
        <taxon>Bacillati</taxon>
        <taxon>Actinomycetota</taxon>
        <taxon>Actinomycetes</taxon>
        <taxon>Mycobacteriales</taxon>
        <taxon>Mycobacteriaceae</taxon>
        <taxon>Mycobacterium</taxon>
    </lineage>
</organism>
<feature type="domain" description="ARB-07466-like C-terminal" evidence="2">
    <location>
        <begin position="94"/>
        <end position="183"/>
    </location>
</feature>
<evidence type="ECO:0000313" key="3">
    <source>
        <dbReference type="EMBL" id="ORU98009.1"/>
    </source>
</evidence>
<feature type="signal peptide" evidence="1">
    <location>
        <begin position="1"/>
        <end position="32"/>
    </location>
</feature>
<evidence type="ECO:0000256" key="1">
    <source>
        <dbReference type="SAM" id="SignalP"/>
    </source>
</evidence>
<comment type="caution">
    <text evidence="3">The sequence shown here is derived from an EMBL/GenBank/DDBJ whole genome shotgun (WGS) entry which is preliminary data.</text>
</comment>
<dbReference type="RefSeq" id="WP_085181759.1">
    <property type="nucleotide sequence ID" value="NZ_JACKSV010000052.1"/>
</dbReference>
<name>A0A1X1R1K8_MYCBE</name>
<dbReference type="AlphaFoldDB" id="A0A1X1R1K8"/>
<reference evidence="3 4" key="1">
    <citation type="submission" date="2016-01" db="EMBL/GenBank/DDBJ databases">
        <title>The new phylogeny of the genus Mycobacterium.</title>
        <authorList>
            <person name="Tarcisio F."/>
            <person name="Conor M."/>
            <person name="Antonella G."/>
            <person name="Elisabetta G."/>
            <person name="Giulia F.S."/>
            <person name="Sara T."/>
            <person name="Anna F."/>
            <person name="Clotilde B."/>
            <person name="Roberto B."/>
            <person name="Veronica D.S."/>
            <person name="Fabio R."/>
            <person name="Monica P."/>
            <person name="Olivier J."/>
            <person name="Enrico T."/>
            <person name="Nicola S."/>
        </authorList>
    </citation>
    <scope>NUCLEOTIDE SEQUENCE [LARGE SCALE GENOMIC DNA]</scope>
    <source>
        <strain evidence="3 4">DSM 44277</strain>
    </source>
</reference>
<dbReference type="InterPro" id="IPR058593">
    <property type="entry name" value="ARB_07466-like_C"/>
</dbReference>
<dbReference type="Pfam" id="PF26571">
    <property type="entry name" value="VldE"/>
    <property type="match status" value="1"/>
</dbReference>
<proteinExistence type="predicted"/>
<sequence length="211" mass="22335">MGRHELPKARGKSSAVFAALLAPAAAFFVAGADCHPLPVHHEATPVAETASSFEIVAEEPGAHAAGTGPARTELVRASRLRVSSRFLPPGVAPERGLQVRTILAARAISDAFPEIHQMGGVRPDPLPWHPLGLAIDVMIPNPSSTEGIALGDKIVAYVLANSNRFGIQDAIWRGMYYTPHGARAMGIGHYDHVHVTTTGGGYPKGGETYLR</sequence>
<dbReference type="STRING" id="56425.AWB93_00035"/>
<accession>A0A1X1R1K8</accession>
<keyword evidence="4" id="KW-1185">Reference proteome</keyword>
<evidence type="ECO:0000313" key="4">
    <source>
        <dbReference type="Proteomes" id="UP000193990"/>
    </source>
</evidence>